<dbReference type="InterPro" id="IPR007865">
    <property type="entry name" value="Aminopep_P_N"/>
</dbReference>
<dbReference type="EMBL" id="JABAIM010000001">
    <property type="protein sequence ID" value="NLR73814.1"/>
    <property type="molecule type" value="Genomic_DNA"/>
</dbReference>
<dbReference type="Pfam" id="PF05195">
    <property type="entry name" value="AMP_N"/>
    <property type="match status" value="1"/>
</dbReference>
<name>A0A847S259_9NEIS</name>
<dbReference type="Gene3D" id="3.90.230.10">
    <property type="entry name" value="Creatinase/methionine aminopeptidase superfamily"/>
    <property type="match status" value="1"/>
</dbReference>
<dbReference type="Gene3D" id="3.40.350.10">
    <property type="entry name" value="Creatinase/prolidase N-terminal domain"/>
    <property type="match status" value="1"/>
</dbReference>
<dbReference type="Pfam" id="PF00557">
    <property type="entry name" value="Peptidase_M24"/>
    <property type="match status" value="1"/>
</dbReference>
<dbReference type="GO" id="GO:0030145">
    <property type="term" value="F:manganese ion binding"/>
    <property type="evidence" value="ECO:0007669"/>
    <property type="project" value="InterPro"/>
</dbReference>
<evidence type="ECO:0000256" key="9">
    <source>
        <dbReference type="ARBA" id="ARBA00023211"/>
    </source>
</evidence>
<organism evidence="11 12">
    <name type="scientific">Leeia aquatica</name>
    <dbReference type="NCBI Taxonomy" id="2725557"/>
    <lineage>
        <taxon>Bacteria</taxon>
        <taxon>Pseudomonadati</taxon>
        <taxon>Pseudomonadota</taxon>
        <taxon>Betaproteobacteria</taxon>
        <taxon>Neisseriales</taxon>
        <taxon>Leeiaceae</taxon>
        <taxon>Leeia</taxon>
    </lineage>
</organism>
<gene>
    <name evidence="11" type="ORF">HF682_01395</name>
</gene>
<dbReference type="InterPro" id="IPR036005">
    <property type="entry name" value="Creatinase/aminopeptidase-like"/>
</dbReference>
<proteinExistence type="inferred from homology"/>
<evidence type="ECO:0000313" key="11">
    <source>
        <dbReference type="EMBL" id="NLR73814.1"/>
    </source>
</evidence>
<evidence type="ECO:0000259" key="10">
    <source>
        <dbReference type="SMART" id="SM01011"/>
    </source>
</evidence>
<dbReference type="Proteomes" id="UP000587991">
    <property type="component" value="Unassembled WGS sequence"/>
</dbReference>
<dbReference type="AlphaFoldDB" id="A0A847S259"/>
<keyword evidence="9" id="KW-0464">Manganese</keyword>
<reference evidence="11 12" key="1">
    <citation type="submission" date="2020-04" db="EMBL/GenBank/DDBJ databases">
        <title>Draft genome of Leeia sp. IMCC25680.</title>
        <authorList>
            <person name="Song J."/>
            <person name="Cho J.-C."/>
        </authorList>
    </citation>
    <scope>NUCLEOTIDE SEQUENCE [LARGE SCALE GENOMIC DNA]</scope>
    <source>
        <strain evidence="11 12">IMCC25680</strain>
    </source>
</reference>
<evidence type="ECO:0000256" key="5">
    <source>
        <dbReference type="ARBA" id="ARBA00022670"/>
    </source>
</evidence>
<keyword evidence="8" id="KW-0482">Metalloprotease</keyword>
<dbReference type="GO" id="GO:0070006">
    <property type="term" value="F:metalloaminopeptidase activity"/>
    <property type="evidence" value="ECO:0007669"/>
    <property type="project" value="InterPro"/>
</dbReference>
<comment type="similarity">
    <text evidence="3">Belongs to the peptidase M24B family.</text>
</comment>
<keyword evidence="12" id="KW-1185">Reference proteome</keyword>
<dbReference type="SUPFAM" id="SSF53092">
    <property type="entry name" value="Creatinase/prolidase N-terminal domain"/>
    <property type="match status" value="1"/>
</dbReference>
<evidence type="ECO:0000256" key="7">
    <source>
        <dbReference type="ARBA" id="ARBA00022801"/>
    </source>
</evidence>
<dbReference type="InterPro" id="IPR052433">
    <property type="entry name" value="X-Pro_dipept-like"/>
</dbReference>
<dbReference type="EC" id="3.4.11.9" evidence="4"/>
<dbReference type="CDD" id="cd01087">
    <property type="entry name" value="Prolidase"/>
    <property type="match status" value="1"/>
</dbReference>
<keyword evidence="7" id="KW-0378">Hydrolase</keyword>
<evidence type="ECO:0000256" key="8">
    <source>
        <dbReference type="ARBA" id="ARBA00023049"/>
    </source>
</evidence>
<dbReference type="GO" id="GO:0005829">
    <property type="term" value="C:cytosol"/>
    <property type="evidence" value="ECO:0007669"/>
    <property type="project" value="TreeGrafter"/>
</dbReference>
<keyword evidence="6" id="KW-0479">Metal-binding</keyword>
<evidence type="ECO:0000313" key="12">
    <source>
        <dbReference type="Proteomes" id="UP000587991"/>
    </source>
</evidence>
<keyword evidence="5" id="KW-0645">Protease</keyword>
<evidence type="ECO:0000256" key="6">
    <source>
        <dbReference type="ARBA" id="ARBA00022723"/>
    </source>
</evidence>
<evidence type="ECO:0000256" key="3">
    <source>
        <dbReference type="ARBA" id="ARBA00008766"/>
    </source>
</evidence>
<evidence type="ECO:0000256" key="4">
    <source>
        <dbReference type="ARBA" id="ARBA00012574"/>
    </source>
</evidence>
<dbReference type="PANTHER" id="PTHR43226">
    <property type="entry name" value="XAA-PRO AMINOPEPTIDASE 3"/>
    <property type="match status" value="1"/>
</dbReference>
<comment type="cofactor">
    <cofactor evidence="2">
        <name>Mn(2+)</name>
        <dbReference type="ChEBI" id="CHEBI:29035"/>
    </cofactor>
</comment>
<dbReference type="RefSeq" id="WP_168875471.1">
    <property type="nucleotide sequence ID" value="NZ_JABAIM010000001.1"/>
</dbReference>
<feature type="domain" description="Aminopeptidase P N-terminal" evidence="10">
    <location>
        <begin position="4"/>
        <end position="143"/>
    </location>
</feature>
<dbReference type="InterPro" id="IPR029149">
    <property type="entry name" value="Creatin/AminoP/Spt16_N"/>
</dbReference>
<dbReference type="SUPFAM" id="SSF55920">
    <property type="entry name" value="Creatinase/aminopeptidase"/>
    <property type="match status" value="1"/>
</dbReference>
<evidence type="ECO:0000256" key="1">
    <source>
        <dbReference type="ARBA" id="ARBA00001424"/>
    </source>
</evidence>
<dbReference type="InterPro" id="IPR000994">
    <property type="entry name" value="Pept_M24"/>
</dbReference>
<dbReference type="PANTHER" id="PTHR43226:SF4">
    <property type="entry name" value="XAA-PRO AMINOPEPTIDASE 3"/>
    <property type="match status" value="1"/>
</dbReference>
<dbReference type="GO" id="GO:0006508">
    <property type="term" value="P:proteolysis"/>
    <property type="evidence" value="ECO:0007669"/>
    <property type="project" value="UniProtKB-KW"/>
</dbReference>
<sequence length="449" mass="50778">MRRPTPQQQRRNALLSQMESGIAIIPNAFQPRREDDPSRYTTWIYGLSVFMPDSDFWYLTAFPEPESVLVLIAGAQPQSILFCRPRDEEQELWWGKRIGPEQAQERFGFDACYSMDELDTRLPQLMQGHSRLHYAFGADAGWDQRVYQALNQLRHPKASRGGSVFPTETVDIRRNIHAMRRIKDAAEIDIMRKAVNISVAAHLRAMRACQAGLYEYQLEAELQYVFRHHGAWGPSYNSIVASGPNACLLHHVDNDRQMQSDELVLIDAGARFDGYCADLTRTLPVSGRFTGPQRDIYDLVLSAEVAAIDAIRPGRPMNTAQQTHVRILSQGLLDLGLCQGSLDGVIEREDYKRFYMHGPGHFLGIDTHDAGRYHNAQGEWLNYQPGMTLTVEPGLYIRPADNIPEAFWHIGVRVEDNLLVTEHGVEVLSADLPKSATDIEAIMRDGALH</sequence>
<comment type="caution">
    <text evidence="11">The sequence shown here is derived from an EMBL/GenBank/DDBJ whole genome shotgun (WGS) entry which is preliminary data.</text>
</comment>
<comment type="catalytic activity">
    <reaction evidence="1">
        <text>Release of any N-terminal amino acid, including proline, that is linked to proline, even from a dipeptide or tripeptide.</text>
        <dbReference type="EC" id="3.4.11.9"/>
    </reaction>
</comment>
<evidence type="ECO:0000256" key="2">
    <source>
        <dbReference type="ARBA" id="ARBA00001936"/>
    </source>
</evidence>
<protein>
    <recommendedName>
        <fullName evidence="4">Xaa-Pro aminopeptidase</fullName>
        <ecNumber evidence="4">3.4.11.9</ecNumber>
    </recommendedName>
</protein>
<dbReference type="SMART" id="SM01011">
    <property type="entry name" value="AMP_N"/>
    <property type="match status" value="1"/>
</dbReference>
<accession>A0A847S259</accession>